<dbReference type="InterPro" id="IPR003959">
    <property type="entry name" value="ATPase_AAA_core"/>
</dbReference>
<dbReference type="PANTHER" id="PTHR23073">
    <property type="entry name" value="26S PROTEASOME REGULATORY SUBUNIT"/>
    <property type="match status" value="1"/>
</dbReference>
<dbReference type="InterPro" id="IPR003593">
    <property type="entry name" value="AAA+_ATPase"/>
</dbReference>
<proteinExistence type="inferred from homology"/>
<comment type="caution">
    <text evidence="5">The sequence shown here is derived from an EMBL/GenBank/DDBJ whole genome shotgun (WGS) entry which is preliminary data.</text>
</comment>
<evidence type="ECO:0000256" key="1">
    <source>
        <dbReference type="ARBA" id="ARBA00006914"/>
    </source>
</evidence>
<dbReference type="Proteomes" id="UP001499933">
    <property type="component" value="Unassembled WGS sequence"/>
</dbReference>
<evidence type="ECO:0000259" key="4">
    <source>
        <dbReference type="SMART" id="SM00382"/>
    </source>
</evidence>
<dbReference type="CDD" id="cd19481">
    <property type="entry name" value="RecA-like_protease"/>
    <property type="match status" value="1"/>
</dbReference>
<dbReference type="SUPFAM" id="SSF52540">
    <property type="entry name" value="P-loop containing nucleoside triphosphate hydrolases"/>
    <property type="match status" value="1"/>
</dbReference>
<evidence type="ECO:0000256" key="2">
    <source>
        <dbReference type="ARBA" id="ARBA00022741"/>
    </source>
</evidence>
<dbReference type="RefSeq" id="WP_344093124.1">
    <property type="nucleotide sequence ID" value="NZ_BAAAOG010000002.1"/>
</dbReference>
<keyword evidence="2" id="KW-0547">Nucleotide-binding</keyword>
<dbReference type="Gene3D" id="3.40.50.300">
    <property type="entry name" value="P-loop containing nucleotide triphosphate hydrolases"/>
    <property type="match status" value="1"/>
</dbReference>
<keyword evidence="6" id="KW-1185">Reference proteome</keyword>
<evidence type="ECO:0000256" key="3">
    <source>
        <dbReference type="ARBA" id="ARBA00022840"/>
    </source>
</evidence>
<keyword evidence="3" id="KW-0067">ATP-binding</keyword>
<reference evidence="6" key="1">
    <citation type="journal article" date="2019" name="Int. J. Syst. Evol. Microbiol.">
        <title>The Global Catalogue of Microorganisms (GCM) 10K type strain sequencing project: providing services to taxonomists for standard genome sequencing and annotation.</title>
        <authorList>
            <consortium name="The Broad Institute Genomics Platform"/>
            <consortium name="The Broad Institute Genome Sequencing Center for Infectious Disease"/>
            <person name="Wu L."/>
            <person name="Ma J."/>
        </authorList>
    </citation>
    <scope>NUCLEOTIDE SEQUENCE [LARGE SCALE GENOMIC DNA]</scope>
    <source>
        <strain evidence="6">JCM 14901</strain>
    </source>
</reference>
<dbReference type="InterPro" id="IPR050221">
    <property type="entry name" value="26S_Proteasome_ATPase"/>
</dbReference>
<evidence type="ECO:0000313" key="5">
    <source>
        <dbReference type="EMBL" id="GAA1954675.1"/>
    </source>
</evidence>
<dbReference type="Pfam" id="PF00004">
    <property type="entry name" value="AAA"/>
    <property type="match status" value="1"/>
</dbReference>
<organism evidence="5 6">
    <name type="scientific">Microbacterium deminutum</name>
    <dbReference type="NCBI Taxonomy" id="344164"/>
    <lineage>
        <taxon>Bacteria</taxon>
        <taxon>Bacillati</taxon>
        <taxon>Actinomycetota</taxon>
        <taxon>Actinomycetes</taxon>
        <taxon>Micrococcales</taxon>
        <taxon>Microbacteriaceae</taxon>
        <taxon>Microbacterium</taxon>
    </lineage>
</organism>
<accession>A0ABP5C1T1</accession>
<feature type="domain" description="AAA+ ATPase" evidence="4">
    <location>
        <begin position="398"/>
        <end position="530"/>
    </location>
</feature>
<sequence>MQWLEAIRRLAAQHVAAQRQHWSMNGGSIHAAIDEILAPTIADDIGEAEAEARAAMAADVRWHRLVSALDLTARDAEWLAVLAACELDPRLTRVLGYLDDTAVPTAPSPASGALVWAWAPGEWPGPASAVARWQLATPVGAWQSTTPWAMDAEIAAFLAGRDDWTGLRDEVRPVDVDERECLHPALLAEMLAAVREVDGGAVAELVGRAGSGRRTLLTQLATALGLTPIQLDAGSGVRGVRAARLLDGVGIVAAGDGDVVATDAERLTFVACESAPRAADDTIRLRWDIPSPTAAQRRRLWAAASVHDEPAAVAEWDLTPGEIAAAARAGLAADRVLGGRVRAGSLSTMQPLPLPYSWDDLIVAEHVGAALERLLVEVRLRTEVLDDWEFRRLVPATSGITALFAGPSGTGKTMATQVLARELGLDLFRVDLATVVSKYIGETEKQLAAVFDEAERSRILVLFDEADALFGQRTKVQDAHDRYANIEIDYLLQRLDSFGGIAVLATNRKSDLDPAFLRRLRTVVDFVSPSATERLRLWRSALPTHTSHGVAVTEELDHEWLATHLELTGAEIKTIALGAAFDSREAGRLISLDAVLEASRRELGKRGAVLRVAAPARVDTEVAS</sequence>
<dbReference type="InterPro" id="IPR027417">
    <property type="entry name" value="P-loop_NTPase"/>
</dbReference>
<dbReference type="SMART" id="SM00382">
    <property type="entry name" value="AAA"/>
    <property type="match status" value="1"/>
</dbReference>
<gene>
    <name evidence="5" type="ORF">GCM10009776_15800</name>
</gene>
<dbReference type="EMBL" id="BAAAOG010000002">
    <property type="protein sequence ID" value="GAA1954675.1"/>
    <property type="molecule type" value="Genomic_DNA"/>
</dbReference>
<protein>
    <recommendedName>
        <fullName evidence="4">AAA+ ATPase domain-containing protein</fullName>
    </recommendedName>
</protein>
<name>A0ABP5C1T1_9MICO</name>
<comment type="similarity">
    <text evidence="1">Belongs to the AAA ATPase family.</text>
</comment>
<evidence type="ECO:0000313" key="6">
    <source>
        <dbReference type="Proteomes" id="UP001499933"/>
    </source>
</evidence>